<dbReference type="Pfam" id="PF08192">
    <property type="entry name" value="Peptidase_S64"/>
    <property type="match status" value="1"/>
</dbReference>
<dbReference type="InParanoid" id="A0A3N4LZX7"/>
<dbReference type="OrthoDB" id="5442955at2759"/>
<dbReference type="STRING" id="1051890.A0A3N4LZX7"/>
<keyword evidence="2" id="KW-1185">Reference proteome</keyword>
<dbReference type="SUPFAM" id="SSF50494">
    <property type="entry name" value="Trypsin-like serine proteases"/>
    <property type="match status" value="1"/>
</dbReference>
<accession>A0A3N4LZX7</accession>
<dbReference type="InterPro" id="IPR043504">
    <property type="entry name" value="Peptidase_S1_PA_chymotrypsin"/>
</dbReference>
<sequence length="181" mass="19908">MEIGTVYKSMDLMKTGILKRHDEALVCAGYPFFGLNEECLTRLDFCIFRCNKNLVEGNIFHEEHDYDTEGEAVRGDGLLYPGAKVVKTGRTTGTTNGIIVSTDLVVWEGGLGSHEVCIMGDDNIPYFALKGDSGAVVMVKNEDMSLCLSAAGLLHGINRLKDLALATPLQIIMEEVNMKWM</sequence>
<dbReference type="Gene3D" id="2.40.10.10">
    <property type="entry name" value="Trypsin-like serine proteases"/>
    <property type="match status" value="1"/>
</dbReference>
<dbReference type="InterPro" id="IPR012985">
    <property type="entry name" value="Peptidase_S64_Ssy5"/>
</dbReference>
<organism evidence="1 2">
    <name type="scientific">Terfezia boudieri ATCC MYA-4762</name>
    <dbReference type="NCBI Taxonomy" id="1051890"/>
    <lineage>
        <taxon>Eukaryota</taxon>
        <taxon>Fungi</taxon>
        <taxon>Dikarya</taxon>
        <taxon>Ascomycota</taxon>
        <taxon>Pezizomycotina</taxon>
        <taxon>Pezizomycetes</taxon>
        <taxon>Pezizales</taxon>
        <taxon>Pezizaceae</taxon>
        <taxon>Terfezia</taxon>
    </lineage>
</organism>
<dbReference type="Proteomes" id="UP000267821">
    <property type="component" value="Unassembled WGS sequence"/>
</dbReference>
<evidence type="ECO:0000313" key="1">
    <source>
        <dbReference type="EMBL" id="RPB26231.1"/>
    </source>
</evidence>
<proteinExistence type="predicted"/>
<name>A0A3N4LZX7_9PEZI</name>
<evidence type="ECO:0000313" key="2">
    <source>
        <dbReference type="Proteomes" id="UP000267821"/>
    </source>
</evidence>
<dbReference type="EMBL" id="ML121535">
    <property type="protein sequence ID" value="RPB26231.1"/>
    <property type="molecule type" value="Genomic_DNA"/>
</dbReference>
<dbReference type="AlphaFoldDB" id="A0A3N4LZX7"/>
<protein>
    <submittedName>
        <fullName evidence="1">Uncharacterized protein</fullName>
    </submittedName>
</protein>
<dbReference type="InterPro" id="IPR009003">
    <property type="entry name" value="Peptidase_S1_PA"/>
</dbReference>
<reference evidence="1 2" key="1">
    <citation type="journal article" date="2018" name="Nat. Ecol. Evol.">
        <title>Pezizomycetes genomes reveal the molecular basis of ectomycorrhizal truffle lifestyle.</title>
        <authorList>
            <person name="Murat C."/>
            <person name="Payen T."/>
            <person name="Noel B."/>
            <person name="Kuo A."/>
            <person name="Morin E."/>
            <person name="Chen J."/>
            <person name="Kohler A."/>
            <person name="Krizsan K."/>
            <person name="Balestrini R."/>
            <person name="Da Silva C."/>
            <person name="Montanini B."/>
            <person name="Hainaut M."/>
            <person name="Levati E."/>
            <person name="Barry K.W."/>
            <person name="Belfiori B."/>
            <person name="Cichocki N."/>
            <person name="Clum A."/>
            <person name="Dockter R.B."/>
            <person name="Fauchery L."/>
            <person name="Guy J."/>
            <person name="Iotti M."/>
            <person name="Le Tacon F."/>
            <person name="Lindquist E.A."/>
            <person name="Lipzen A."/>
            <person name="Malagnac F."/>
            <person name="Mello A."/>
            <person name="Molinier V."/>
            <person name="Miyauchi S."/>
            <person name="Poulain J."/>
            <person name="Riccioni C."/>
            <person name="Rubini A."/>
            <person name="Sitrit Y."/>
            <person name="Splivallo R."/>
            <person name="Traeger S."/>
            <person name="Wang M."/>
            <person name="Zifcakova L."/>
            <person name="Wipf D."/>
            <person name="Zambonelli A."/>
            <person name="Paolocci F."/>
            <person name="Nowrousian M."/>
            <person name="Ottonello S."/>
            <person name="Baldrian P."/>
            <person name="Spatafora J.W."/>
            <person name="Henrissat B."/>
            <person name="Nagy L.G."/>
            <person name="Aury J.M."/>
            <person name="Wincker P."/>
            <person name="Grigoriev I.V."/>
            <person name="Bonfante P."/>
            <person name="Martin F.M."/>
        </authorList>
    </citation>
    <scope>NUCLEOTIDE SEQUENCE [LARGE SCALE GENOMIC DNA]</scope>
    <source>
        <strain evidence="1 2">ATCC MYA-4762</strain>
    </source>
</reference>
<gene>
    <name evidence="1" type="ORF">L211DRAFT_702541</name>
</gene>